<name>A0A9P3GL13_9APHY</name>
<accession>A0A9P3GL13</accession>
<keyword evidence="2" id="KW-1185">Reference proteome</keyword>
<evidence type="ECO:0000313" key="2">
    <source>
        <dbReference type="Proteomes" id="UP000703269"/>
    </source>
</evidence>
<evidence type="ECO:0000313" key="1">
    <source>
        <dbReference type="EMBL" id="GJE97220.1"/>
    </source>
</evidence>
<dbReference type="EMBL" id="BPQB01000069">
    <property type="protein sequence ID" value="GJE97220.1"/>
    <property type="molecule type" value="Genomic_DNA"/>
</dbReference>
<dbReference type="Proteomes" id="UP000703269">
    <property type="component" value="Unassembled WGS sequence"/>
</dbReference>
<protein>
    <submittedName>
        <fullName evidence="1">Uncharacterized protein</fullName>
    </submittedName>
</protein>
<dbReference type="AlphaFoldDB" id="A0A9P3GL13"/>
<gene>
    <name evidence="1" type="ORF">PsYK624_134330</name>
</gene>
<comment type="caution">
    <text evidence="1">The sequence shown here is derived from an EMBL/GenBank/DDBJ whole genome shotgun (WGS) entry which is preliminary data.</text>
</comment>
<sequence length="125" mass="13627">MYNIAAWTPREASPPALSLNAGERALGVRTNRTLCDVRSRGGPSDATWASILRTLLYLLRAMRCVTSTSRAGKSSACQLETEVPNALLFAPVRLLLGIRPLSSMRRDTSSKRSRCQGPTLCFSSI</sequence>
<organism evidence="1 2">
    <name type="scientific">Phanerochaete sordida</name>
    <dbReference type="NCBI Taxonomy" id="48140"/>
    <lineage>
        <taxon>Eukaryota</taxon>
        <taxon>Fungi</taxon>
        <taxon>Dikarya</taxon>
        <taxon>Basidiomycota</taxon>
        <taxon>Agaricomycotina</taxon>
        <taxon>Agaricomycetes</taxon>
        <taxon>Polyporales</taxon>
        <taxon>Phanerochaetaceae</taxon>
        <taxon>Phanerochaete</taxon>
    </lineage>
</organism>
<reference evidence="1 2" key="1">
    <citation type="submission" date="2021-08" db="EMBL/GenBank/DDBJ databases">
        <title>Draft Genome Sequence of Phanerochaete sordida strain YK-624.</title>
        <authorList>
            <person name="Mori T."/>
            <person name="Dohra H."/>
            <person name="Suzuki T."/>
            <person name="Kawagishi H."/>
            <person name="Hirai H."/>
        </authorList>
    </citation>
    <scope>NUCLEOTIDE SEQUENCE [LARGE SCALE GENOMIC DNA]</scope>
    <source>
        <strain evidence="1 2">YK-624</strain>
    </source>
</reference>
<proteinExistence type="predicted"/>